<dbReference type="InterPro" id="IPR007009">
    <property type="entry name" value="Shq1_C"/>
</dbReference>
<proteinExistence type="inferred from homology"/>
<comment type="similarity">
    <text evidence="1">Belongs to the SHQ1 family.</text>
</comment>
<dbReference type="Proteomes" id="UP001176940">
    <property type="component" value="Unassembled WGS sequence"/>
</dbReference>
<dbReference type="InterPro" id="IPR039742">
    <property type="entry name" value="Shq1"/>
</dbReference>
<protein>
    <recommendedName>
        <fullName evidence="2">Protein SHQ1 homolog</fullName>
    </recommendedName>
</protein>
<evidence type="ECO:0000256" key="2">
    <source>
        <dbReference type="ARBA" id="ARBA00013750"/>
    </source>
</evidence>
<keyword evidence="5" id="KW-1185">Reference proteome</keyword>
<evidence type="ECO:0000313" key="5">
    <source>
        <dbReference type="Proteomes" id="UP001176940"/>
    </source>
</evidence>
<evidence type="ECO:0000259" key="3">
    <source>
        <dbReference type="Pfam" id="PF04925"/>
    </source>
</evidence>
<dbReference type="Pfam" id="PF04925">
    <property type="entry name" value="SHQ1"/>
    <property type="match status" value="1"/>
</dbReference>
<sequence>MSLFGKTLPLISATVADLFEDDAIQHLLKYKPWWVQVAREASGTSPDSQDPRVIFTEKEKERLRKFTNKSYLLEKKAEHLAYLGLIDLLLAYCYEVRVTEGERNVESAWTVRKLSGTLSWFELAAKKTVDAKTQRSQIFYDQRFCTIGGLAVYVSDNKRPSSLHSQNYRLVTDVLVSFGRRVLCYPLYRNFCLVTRAVQDTCMLLQMGKAAVLKCLLYIHVIFQENDPAYILNDLYITDYCIWIQKVRIRSDCWDPTVHEIGSDCWDPTVHDIGSDCWDPTVHDIGSDGWDPTGSGLTAGTPRDRV</sequence>
<reference evidence="4" key="1">
    <citation type="submission" date="2023-07" db="EMBL/GenBank/DDBJ databases">
        <authorList>
            <person name="Stuckert A."/>
        </authorList>
    </citation>
    <scope>NUCLEOTIDE SEQUENCE</scope>
</reference>
<name>A0ABN9KV60_9NEOB</name>
<feature type="domain" description="Shq1 C-terminal" evidence="3">
    <location>
        <begin position="48"/>
        <end position="248"/>
    </location>
</feature>
<dbReference type="PANTHER" id="PTHR12967:SF0">
    <property type="entry name" value="PROTEIN SHQ1 HOMOLOG"/>
    <property type="match status" value="1"/>
</dbReference>
<dbReference type="EMBL" id="CAUEEQ010003335">
    <property type="protein sequence ID" value="CAJ0924950.1"/>
    <property type="molecule type" value="Genomic_DNA"/>
</dbReference>
<accession>A0ABN9KV60</accession>
<comment type="caution">
    <text evidence="4">The sequence shown here is derived from an EMBL/GenBank/DDBJ whole genome shotgun (WGS) entry which is preliminary data.</text>
</comment>
<evidence type="ECO:0000313" key="4">
    <source>
        <dbReference type="EMBL" id="CAJ0924950.1"/>
    </source>
</evidence>
<evidence type="ECO:0000256" key="1">
    <source>
        <dbReference type="ARBA" id="ARBA00005607"/>
    </source>
</evidence>
<gene>
    <name evidence="4" type="ORF">RIMI_LOCUS2390789</name>
</gene>
<dbReference type="PANTHER" id="PTHR12967">
    <property type="entry name" value="PROTEIN SHQ1 HOMOLOG"/>
    <property type="match status" value="1"/>
</dbReference>
<organism evidence="4 5">
    <name type="scientific">Ranitomeya imitator</name>
    <name type="common">mimic poison frog</name>
    <dbReference type="NCBI Taxonomy" id="111125"/>
    <lineage>
        <taxon>Eukaryota</taxon>
        <taxon>Metazoa</taxon>
        <taxon>Chordata</taxon>
        <taxon>Craniata</taxon>
        <taxon>Vertebrata</taxon>
        <taxon>Euteleostomi</taxon>
        <taxon>Amphibia</taxon>
        <taxon>Batrachia</taxon>
        <taxon>Anura</taxon>
        <taxon>Neobatrachia</taxon>
        <taxon>Hyloidea</taxon>
        <taxon>Dendrobatidae</taxon>
        <taxon>Dendrobatinae</taxon>
        <taxon>Ranitomeya</taxon>
    </lineage>
</organism>